<feature type="region of interest" description="Disordered" evidence="2">
    <location>
        <begin position="1"/>
        <end position="27"/>
    </location>
</feature>
<feature type="coiled-coil region" evidence="1">
    <location>
        <begin position="80"/>
        <end position="196"/>
    </location>
</feature>
<proteinExistence type="predicted"/>
<protein>
    <submittedName>
        <fullName evidence="3">Uncharacterized protein</fullName>
    </submittedName>
</protein>
<evidence type="ECO:0000256" key="1">
    <source>
        <dbReference type="SAM" id="Coils"/>
    </source>
</evidence>
<evidence type="ECO:0000256" key="2">
    <source>
        <dbReference type="SAM" id="MobiDB-lite"/>
    </source>
</evidence>
<name>A0A1X0R498_RHIZD</name>
<sequence length="203" mass="24253">MSDKEIKNEPVEIPSTLETGRRARSPDILEERNVVLLDKENIKPDESRTESKRNDATVKKDTYLKELEPLKLKHRPGKEKMKEKEQEEELTDELYKLQEELKSQKEYYQLLDTEYKKLKKELNERSKEEIEANIEKIRSEYEEYKEIVKELDQTLDSLNQEGLSIVDLLDKKDQEIARLEKELLKVESEYFKYKYETSSESTL</sequence>
<accession>A0A1X0R498</accession>
<keyword evidence="1" id="KW-0175">Coiled coil</keyword>
<dbReference type="VEuPathDB" id="FungiDB:BCV72DRAFT_119494"/>
<dbReference type="OrthoDB" id="10326991at2759"/>
<feature type="region of interest" description="Disordered" evidence="2">
    <location>
        <begin position="39"/>
        <end position="60"/>
    </location>
</feature>
<organism evidence="3">
    <name type="scientific">Rhizopus microsporus var. microsporus</name>
    <dbReference type="NCBI Taxonomy" id="86635"/>
    <lineage>
        <taxon>Eukaryota</taxon>
        <taxon>Fungi</taxon>
        <taxon>Fungi incertae sedis</taxon>
        <taxon>Mucoromycota</taxon>
        <taxon>Mucoromycotina</taxon>
        <taxon>Mucoromycetes</taxon>
        <taxon>Mucorales</taxon>
        <taxon>Mucorineae</taxon>
        <taxon>Rhizopodaceae</taxon>
        <taxon>Rhizopus</taxon>
    </lineage>
</organism>
<dbReference type="Proteomes" id="UP000242414">
    <property type="component" value="Unassembled WGS sequence"/>
</dbReference>
<gene>
    <name evidence="3" type="ORF">BCV72DRAFT_119494</name>
</gene>
<evidence type="ECO:0000313" key="3">
    <source>
        <dbReference type="EMBL" id="ORE06748.1"/>
    </source>
</evidence>
<feature type="compositionally biased region" description="Basic and acidic residues" evidence="2">
    <location>
        <begin position="1"/>
        <end position="10"/>
    </location>
</feature>
<dbReference type="EMBL" id="KV921917">
    <property type="protein sequence ID" value="ORE06748.1"/>
    <property type="molecule type" value="Genomic_DNA"/>
</dbReference>
<dbReference type="AlphaFoldDB" id="A0A1X0R498"/>
<reference evidence="3" key="1">
    <citation type="journal article" date="2016" name="Proc. Natl. Acad. Sci. U.S.A.">
        <title>Lipid metabolic changes in an early divergent fungus govern the establishment of a mutualistic symbiosis with endobacteria.</title>
        <authorList>
            <person name="Lastovetsky O.A."/>
            <person name="Gaspar M.L."/>
            <person name="Mondo S.J."/>
            <person name="LaButti K.M."/>
            <person name="Sandor L."/>
            <person name="Grigoriev I.V."/>
            <person name="Henry S.A."/>
            <person name="Pawlowska T.E."/>
        </authorList>
    </citation>
    <scope>NUCLEOTIDE SEQUENCE [LARGE SCALE GENOMIC DNA]</scope>
    <source>
        <strain evidence="3">ATCC 52814</strain>
    </source>
</reference>